<organism evidence="2 3">
    <name type="scientific">Amycolatopsis saalfeldensis</name>
    <dbReference type="NCBI Taxonomy" id="394193"/>
    <lineage>
        <taxon>Bacteria</taxon>
        <taxon>Bacillati</taxon>
        <taxon>Actinomycetota</taxon>
        <taxon>Actinomycetes</taxon>
        <taxon>Pseudonocardiales</taxon>
        <taxon>Pseudonocardiaceae</taxon>
        <taxon>Amycolatopsis</taxon>
    </lineage>
</organism>
<dbReference type="Pfam" id="PF02698">
    <property type="entry name" value="DUF218"/>
    <property type="match status" value="1"/>
</dbReference>
<gene>
    <name evidence="2" type="ORF">SAMN04489732_11027</name>
</gene>
<keyword evidence="3" id="KW-1185">Reference proteome</keyword>
<evidence type="ECO:0000313" key="3">
    <source>
        <dbReference type="Proteomes" id="UP000198582"/>
    </source>
</evidence>
<dbReference type="Gene3D" id="3.40.50.620">
    <property type="entry name" value="HUPs"/>
    <property type="match status" value="1"/>
</dbReference>
<evidence type="ECO:0000259" key="1">
    <source>
        <dbReference type="Pfam" id="PF02698"/>
    </source>
</evidence>
<evidence type="ECO:0000313" key="2">
    <source>
        <dbReference type="EMBL" id="SEP45351.1"/>
    </source>
</evidence>
<dbReference type="PANTHER" id="PTHR30336">
    <property type="entry name" value="INNER MEMBRANE PROTEIN, PROBABLE PERMEASE"/>
    <property type="match status" value="1"/>
</dbReference>
<dbReference type="InterPro" id="IPR014729">
    <property type="entry name" value="Rossmann-like_a/b/a_fold"/>
</dbReference>
<accession>A0A1H8XZY8</accession>
<dbReference type="InterPro" id="IPR051599">
    <property type="entry name" value="Cell_Envelope_Assoc"/>
</dbReference>
<dbReference type="STRING" id="394193.SAMN04489732_11027"/>
<sequence>MSSAAAPRTRPTRASWLRRFAFGAVLVLLAVVGGTAFRVWQVARGNDRSQADVIVVLGAAQYNGKPSDIFSARLEKAKQLYDAGVAKTIVTAGGKKAADNYTEAQAGVLWLTKHGVPQSATLAVGEGSDTLRSLRAVSDQVQARGWHTAVLVSDPWHSFRSRTMAEDLGLDAWTAPTHSGPIVQERGTQIRYIFRETGALLFYKLTKSPADELFDTMLG</sequence>
<dbReference type="CDD" id="cd06259">
    <property type="entry name" value="YdcF-like"/>
    <property type="match status" value="1"/>
</dbReference>
<reference evidence="2 3" key="1">
    <citation type="submission" date="2016-10" db="EMBL/GenBank/DDBJ databases">
        <authorList>
            <person name="de Groot N.N."/>
        </authorList>
    </citation>
    <scope>NUCLEOTIDE SEQUENCE [LARGE SCALE GENOMIC DNA]</scope>
    <source>
        <strain evidence="2 3">DSM 44993</strain>
    </source>
</reference>
<dbReference type="AlphaFoldDB" id="A0A1H8XZY8"/>
<feature type="domain" description="DUF218" evidence="1">
    <location>
        <begin position="52"/>
        <end position="197"/>
    </location>
</feature>
<name>A0A1H8XZY8_9PSEU</name>
<dbReference type="EMBL" id="FOEF01000010">
    <property type="protein sequence ID" value="SEP45351.1"/>
    <property type="molecule type" value="Genomic_DNA"/>
</dbReference>
<proteinExistence type="predicted"/>
<protein>
    <submittedName>
        <fullName evidence="2">Uncharacterized SAM-binding protein YcdF, DUF218 family</fullName>
    </submittedName>
</protein>
<dbReference type="GO" id="GO:0005886">
    <property type="term" value="C:plasma membrane"/>
    <property type="evidence" value="ECO:0007669"/>
    <property type="project" value="TreeGrafter"/>
</dbReference>
<dbReference type="OrthoDB" id="9782395at2"/>
<dbReference type="Proteomes" id="UP000198582">
    <property type="component" value="Unassembled WGS sequence"/>
</dbReference>
<dbReference type="InterPro" id="IPR003848">
    <property type="entry name" value="DUF218"/>
</dbReference>
<dbReference type="PANTHER" id="PTHR30336:SF20">
    <property type="entry name" value="DUF218 DOMAIN-CONTAINING PROTEIN"/>
    <property type="match status" value="1"/>
</dbReference>